<dbReference type="InterPro" id="IPR002816">
    <property type="entry name" value="TraB/PrgY/GumN_fam"/>
</dbReference>
<evidence type="ECO:0000313" key="2">
    <source>
        <dbReference type="EMBL" id="NBZ88325.1"/>
    </source>
</evidence>
<keyword evidence="3" id="KW-1185">Reference proteome</keyword>
<feature type="signal peptide" evidence="1">
    <location>
        <begin position="1"/>
        <end position="23"/>
    </location>
</feature>
<keyword evidence="1" id="KW-0732">Signal</keyword>
<dbReference type="PANTHER" id="PTHR40590:SF1">
    <property type="entry name" value="CYTOPLASMIC PROTEIN"/>
    <property type="match status" value="1"/>
</dbReference>
<accession>A0AAE5BSV7</accession>
<evidence type="ECO:0000256" key="1">
    <source>
        <dbReference type="SAM" id="SignalP"/>
    </source>
</evidence>
<dbReference type="PANTHER" id="PTHR40590">
    <property type="entry name" value="CYTOPLASMIC PROTEIN-RELATED"/>
    <property type="match status" value="1"/>
</dbReference>
<dbReference type="InterPro" id="IPR047111">
    <property type="entry name" value="YbaP-like"/>
</dbReference>
<protein>
    <submittedName>
        <fullName evidence="2">TraB/GumN family protein</fullName>
    </submittedName>
</protein>
<feature type="chain" id="PRO_5042046461" evidence="1">
    <location>
        <begin position="24"/>
        <end position="339"/>
    </location>
</feature>
<dbReference type="Proteomes" id="UP001193501">
    <property type="component" value="Unassembled WGS sequence"/>
</dbReference>
<proteinExistence type="predicted"/>
<name>A0AAE5BSV7_9RHOB</name>
<dbReference type="EMBL" id="JAABNR010000010">
    <property type="protein sequence ID" value="NBZ88325.1"/>
    <property type="molecule type" value="Genomic_DNA"/>
</dbReference>
<dbReference type="CDD" id="cd14789">
    <property type="entry name" value="Tiki"/>
    <property type="match status" value="1"/>
</dbReference>
<dbReference type="AlphaFoldDB" id="A0AAE5BSV7"/>
<organism evidence="2 3">
    <name type="scientific">Stagnihabitans tardus</name>
    <dbReference type="NCBI Taxonomy" id="2699202"/>
    <lineage>
        <taxon>Bacteria</taxon>
        <taxon>Pseudomonadati</taxon>
        <taxon>Pseudomonadota</taxon>
        <taxon>Alphaproteobacteria</taxon>
        <taxon>Rhodobacterales</taxon>
        <taxon>Paracoccaceae</taxon>
        <taxon>Stagnihabitans</taxon>
    </lineage>
</organism>
<comment type="caution">
    <text evidence="2">The sequence shown here is derived from an EMBL/GenBank/DDBJ whole genome shotgun (WGS) entry which is preliminary data.</text>
</comment>
<evidence type="ECO:0000313" key="3">
    <source>
        <dbReference type="Proteomes" id="UP001193501"/>
    </source>
</evidence>
<sequence length="339" mass="36719">MILSSLKAALGALAFCFALPAFAAGLCDDSRDLIADLSPETRAALVSDIPFATGNFWQARRGEAQMLLIGTYHLDHFRFDDLVPTLAPAIQGASGLWVELAPKDEAALKSWLGSHPEALFDQKGPSLRDRLGAEDWAALSQALQRRGTYPVTVLKTRPWVVASMLEKPACLGATEEILNGLDRRLSALAAEQGLPIHSLEPFDTAVKVFSNLTPEEQLDMIRQGLLIEPKSDDMAATLVGAYFRGESQLYIAFTRQMAIDDFGLDPAEVDRQMKLMFNTLLDGRNAAWVPVLEKASEAGPLVAAFGALHLGGEKGVLNLLAAEGWQVTPWTPGDAWPAP</sequence>
<dbReference type="RefSeq" id="WP_168775141.1">
    <property type="nucleotide sequence ID" value="NZ_JAABNR010000010.1"/>
</dbReference>
<dbReference type="Pfam" id="PF01963">
    <property type="entry name" value="TraB_PrgY_gumN"/>
    <property type="match status" value="1"/>
</dbReference>
<reference evidence="2" key="1">
    <citation type="submission" date="2020-01" db="EMBL/GenBank/DDBJ databases">
        <authorList>
            <person name="Chen W.-M."/>
        </authorList>
    </citation>
    <scope>NUCLEOTIDE SEQUENCE</scope>
    <source>
        <strain evidence="2">CYK-10</strain>
    </source>
</reference>
<gene>
    <name evidence="2" type="ORF">GV832_12105</name>
</gene>